<organism evidence="1 2">
    <name type="scientific">Apostasia shenzhenica</name>
    <dbReference type="NCBI Taxonomy" id="1088818"/>
    <lineage>
        <taxon>Eukaryota</taxon>
        <taxon>Viridiplantae</taxon>
        <taxon>Streptophyta</taxon>
        <taxon>Embryophyta</taxon>
        <taxon>Tracheophyta</taxon>
        <taxon>Spermatophyta</taxon>
        <taxon>Magnoliopsida</taxon>
        <taxon>Liliopsida</taxon>
        <taxon>Asparagales</taxon>
        <taxon>Orchidaceae</taxon>
        <taxon>Apostasioideae</taxon>
        <taxon>Apostasia</taxon>
    </lineage>
</organism>
<proteinExistence type="predicted"/>
<accession>A0A2I0B7W8</accession>
<name>A0A2I0B7W8_9ASPA</name>
<gene>
    <name evidence="1" type="ORF">AXF42_Ash004890</name>
</gene>
<dbReference type="EMBL" id="KZ451906">
    <property type="protein sequence ID" value="PKA63880.1"/>
    <property type="molecule type" value="Genomic_DNA"/>
</dbReference>
<dbReference type="Proteomes" id="UP000236161">
    <property type="component" value="Unassembled WGS sequence"/>
</dbReference>
<sequence length="91" mass="9896">MQVEYYNHRIHTAGPTIADFKKTINSGKSTRVLGLCDWWQSSANGSCADVAVSTVLTATLEDKQTSWQSSAKGNCADVIVSTVLTWQSLLC</sequence>
<reference evidence="1 2" key="1">
    <citation type="journal article" date="2017" name="Nature">
        <title>The Apostasia genome and the evolution of orchids.</title>
        <authorList>
            <person name="Zhang G.Q."/>
            <person name="Liu K.W."/>
            <person name="Li Z."/>
            <person name="Lohaus R."/>
            <person name="Hsiao Y.Y."/>
            <person name="Niu S.C."/>
            <person name="Wang J.Y."/>
            <person name="Lin Y.C."/>
            <person name="Xu Q."/>
            <person name="Chen L.J."/>
            <person name="Yoshida K."/>
            <person name="Fujiwara S."/>
            <person name="Wang Z.W."/>
            <person name="Zhang Y.Q."/>
            <person name="Mitsuda N."/>
            <person name="Wang M."/>
            <person name="Liu G.H."/>
            <person name="Pecoraro L."/>
            <person name="Huang H.X."/>
            <person name="Xiao X.J."/>
            <person name="Lin M."/>
            <person name="Wu X.Y."/>
            <person name="Wu W.L."/>
            <person name="Chen Y.Y."/>
            <person name="Chang S.B."/>
            <person name="Sakamoto S."/>
            <person name="Ohme-Takagi M."/>
            <person name="Yagi M."/>
            <person name="Zeng S.J."/>
            <person name="Shen C.Y."/>
            <person name="Yeh C.M."/>
            <person name="Luo Y.B."/>
            <person name="Tsai W.C."/>
            <person name="Van de Peer Y."/>
            <person name="Liu Z.J."/>
        </authorList>
    </citation>
    <scope>NUCLEOTIDE SEQUENCE [LARGE SCALE GENOMIC DNA]</scope>
    <source>
        <strain evidence="2">cv. Shenzhen</strain>
        <tissue evidence="1">Stem</tissue>
    </source>
</reference>
<protein>
    <submittedName>
        <fullName evidence="1">Uncharacterized protein</fullName>
    </submittedName>
</protein>
<keyword evidence="2" id="KW-1185">Reference proteome</keyword>
<evidence type="ECO:0000313" key="1">
    <source>
        <dbReference type="EMBL" id="PKA63880.1"/>
    </source>
</evidence>
<dbReference type="AlphaFoldDB" id="A0A2I0B7W8"/>
<evidence type="ECO:0000313" key="2">
    <source>
        <dbReference type="Proteomes" id="UP000236161"/>
    </source>
</evidence>